<comment type="catalytic activity">
    <reaction evidence="7 9">
        <text>3-hydroxy-2-methylpropanoate + NAD(+) = 2-methyl-3-oxopropanoate + NADH + H(+)</text>
        <dbReference type="Rhea" id="RHEA:17681"/>
        <dbReference type="ChEBI" id="CHEBI:11805"/>
        <dbReference type="ChEBI" id="CHEBI:15378"/>
        <dbReference type="ChEBI" id="CHEBI:57540"/>
        <dbReference type="ChEBI" id="CHEBI:57700"/>
        <dbReference type="ChEBI" id="CHEBI:57945"/>
        <dbReference type="EC" id="1.1.1.31"/>
    </reaction>
</comment>
<dbReference type="PANTHER" id="PTHR22981">
    <property type="entry name" value="3-HYDROXYISOBUTYRATE DEHYDROGENASE-RELATED"/>
    <property type="match status" value="1"/>
</dbReference>
<evidence type="ECO:0000259" key="10">
    <source>
        <dbReference type="Pfam" id="PF03446"/>
    </source>
</evidence>
<dbReference type="EMBL" id="VLTO01000004">
    <property type="protein sequence ID" value="KAA0177298.1"/>
    <property type="molecule type" value="Genomic_DNA"/>
</dbReference>
<keyword evidence="6 9" id="KW-0520">NAD</keyword>
<evidence type="ECO:0000313" key="13">
    <source>
        <dbReference type="EMBL" id="KAA0156782.1"/>
    </source>
</evidence>
<evidence type="ECO:0000313" key="16">
    <source>
        <dbReference type="Proteomes" id="UP000322899"/>
    </source>
</evidence>
<dbReference type="SUPFAM" id="SSF51735">
    <property type="entry name" value="NAD(P)-binding Rossmann-fold domains"/>
    <property type="match status" value="1"/>
</dbReference>
<dbReference type="Proteomes" id="UP000324907">
    <property type="component" value="Unassembled WGS sequence"/>
</dbReference>
<dbReference type="EC" id="1.1.1.31" evidence="3 9"/>
<accession>A0A5A8CYP5</accession>
<dbReference type="NCBIfam" id="TIGR01692">
    <property type="entry name" value="HIBADH"/>
    <property type="match status" value="1"/>
</dbReference>
<dbReference type="InterPro" id="IPR013328">
    <property type="entry name" value="6PGD_dom2"/>
</dbReference>
<dbReference type="EMBL" id="VLTM01000103">
    <property type="protein sequence ID" value="KAA0152849.1"/>
    <property type="molecule type" value="Genomic_DNA"/>
</dbReference>
<sequence>MLARCTSYVPRHARAMSTAASKVKVGFLGLGNMGGHMANNLLKAGHAVAVYDPTEAAVERAVAAGATNAGSAVAAAKDADFLVTMLPTTQSVIDTFDAVLGECKEGSLLIDCSTIDPIATQKLSAKAASMGRRVIDAPVSGGVGGAEAATLTFMVGGSDGDFEASKTVLQSMGKNIVHCGGAGTGQVAKICNNLILGISMSGVSEAMNLGVKLGIDPKTLAGIVNTSTGRCWSSDTYNPCPGVIDTAPASRGYTGGFGSALMRKDLKLAADAAAGVGAPIPVGKASLEAYDRICEEGYAGLDFSSMYRYVSENTRK</sequence>
<evidence type="ECO:0000256" key="8">
    <source>
        <dbReference type="PIRSR" id="PIRSR000103-1"/>
    </source>
</evidence>
<dbReference type="UniPathway" id="UPA00362"/>
<organism evidence="14 18">
    <name type="scientific">Cafeteria roenbergensis</name>
    <name type="common">Marine flagellate</name>
    <dbReference type="NCBI Taxonomy" id="33653"/>
    <lineage>
        <taxon>Eukaryota</taxon>
        <taxon>Sar</taxon>
        <taxon>Stramenopiles</taxon>
        <taxon>Bigyra</taxon>
        <taxon>Opalozoa</taxon>
        <taxon>Bicosoecida</taxon>
        <taxon>Cafeteriaceae</taxon>
        <taxon>Cafeteria</taxon>
    </lineage>
</organism>
<dbReference type="FunFam" id="1.10.1040.10:FF:000006">
    <property type="entry name" value="3-hydroxyisobutyrate dehydrogenase"/>
    <property type="match status" value="1"/>
</dbReference>
<dbReference type="GO" id="GO:0050661">
    <property type="term" value="F:NADP binding"/>
    <property type="evidence" value="ECO:0007669"/>
    <property type="project" value="InterPro"/>
</dbReference>
<dbReference type="Gene3D" id="1.10.1040.10">
    <property type="entry name" value="N-(1-d-carboxylethyl)-l-norvaline Dehydrogenase, domain 2"/>
    <property type="match status" value="1"/>
</dbReference>
<dbReference type="Pfam" id="PF14833">
    <property type="entry name" value="NAD_binding_11"/>
    <property type="match status" value="1"/>
</dbReference>
<dbReference type="OMA" id="MGKKVWH"/>
<evidence type="ECO:0000313" key="18">
    <source>
        <dbReference type="Proteomes" id="UP000324907"/>
    </source>
</evidence>
<dbReference type="InterPro" id="IPR036291">
    <property type="entry name" value="NAD(P)-bd_dom_sf"/>
</dbReference>
<feature type="active site" evidence="8">
    <location>
        <position position="189"/>
    </location>
</feature>
<keyword evidence="17" id="KW-1185">Reference proteome</keyword>
<dbReference type="Proteomes" id="UP000325113">
    <property type="component" value="Unassembled WGS sequence"/>
</dbReference>
<dbReference type="GO" id="GO:0051287">
    <property type="term" value="F:NAD binding"/>
    <property type="evidence" value="ECO:0007669"/>
    <property type="project" value="InterPro"/>
</dbReference>
<dbReference type="InterPro" id="IPR015815">
    <property type="entry name" value="HIBADH-related"/>
</dbReference>
<comment type="pathway">
    <text evidence="1 9">Amino-acid degradation; L-valine degradation.</text>
</comment>
<evidence type="ECO:0000313" key="19">
    <source>
        <dbReference type="Proteomes" id="UP000325113"/>
    </source>
</evidence>
<dbReference type="Gene3D" id="3.40.50.720">
    <property type="entry name" value="NAD(P)-binding Rossmann-like Domain"/>
    <property type="match status" value="1"/>
</dbReference>
<dbReference type="GO" id="GO:0008442">
    <property type="term" value="F:3-hydroxyisobutyrate dehydrogenase activity"/>
    <property type="evidence" value="ECO:0007669"/>
    <property type="project" value="UniProtKB-EC"/>
</dbReference>
<keyword evidence="4 9" id="KW-0101">Branched-chain amino acid catabolism</keyword>
<evidence type="ECO:0000256" key="2">
    <source>
        <dbReference type="ARBA" id="ARBA00006013"/>
    </source>
</evidence>
<evidence type="ECO:0000256" key="7">
    <source>
        <dbReference type="ARBA" id="ARBA00049197"/>
    </source>
</evidence>
<dbReference type="InterPro" id="IPR008927">
    <property type="entry name" value="6-PGluconate_DH-like_C_sf"/>
</dbReference>
<evidence type="ECO:0000256" key="9">
    <source>
        <dbReference type="RuleBase" id="RU910714"/>
    </source>
</evidence>
<evidence type="ECO:0000256" key="1">
    <source>
        <dbReference type="ARBA" id="ARBA00005109"/>
    </source>
</evidence>
<dbReference type="InterPro" id="IPR002204">
    <property type="entry name" value="3-OH-isobutyrate_DH-rel_CS"/>
</dbReference>
<name>A0A5A8CYP5_CAFRO</name>
<dbReference type="InterPro" id="IPR029154">
    <property type="entry name" value="HIBADH-like_NADP-bd"/>
</dbReference>
<proteinExistence type="inferred from homology"/>
<dbReference type="EMBL" id="VLTN01000003">
    <property type="protein sequence ID" value="KAA0156782.1"/>
    <property type="molecule type" value="Genomic_DNA"/>
</dbReference>
<dbReference type="GO" id="GO:0006574">
    <property type="term" value="P:L-valine catabolic process"/>
    <property type="evidence" value="ECO:0007669"/>
    <property type="project" value="UniProtKB-UniPathway"/>
</dbReference>
<comment type="similarity">
    <text evidence="2">Belongs to the HIBADH-related family. 3-hydroxyisobutyrate dehydrogenase subfamily.</text>
</comment>
<feature type="domain" description="6-phosphogluconate dehydrogenase NADP-binding" evidence="10">
    <location>
        <begin position="24"/>
        <end position="180"/>
    </location>
</feature>
<gene>
    <name evidence="15" type="ORF">FNF27_01076</name>
    <name evidence="14" type="ORF">FNF28_06265</name>
    <name evidence="13" type="ORF">FNF29_00893</name>
    <name evidence="12" type="ORF">FNF31_06546</name>
</gene>
<evidence type="ECO:0000313" key="17">
    <source>
        <dbReference type="Proteomes" id="UP000323011"/>
    </source>
</evidence>
<evidence type="ECO:0000313" key="12">
    <source>
        <dbReference type="EMBL" id="KAA0152849.1"/>
    </source>
</evidence>
<dbReference type="PIRSF" id="PIRSF000103">
    <property type="entry name" value="HIBADH"/>
    <property type="match status" value="1"/>
</dbReference>
<evidence type="ECO:0000256" key="4">
    <source>
        <dbReference type="ARBA" id="ARBA00022456"/>
    </source>
</evidence>
<evidence type="ECO:0000256" key="5">
    <source>
        <dbReference type="ARBA" id="ARBA00023002"/>
    </source>
</evidence>
<dbReference type="InterPro" id="IPR006115">
    <property type="entry name" value="6PGDH_NADP-bd"/>
</dbReference>
<evidence type="ECO:0000259" key="11">
    <source>
        <dbReference type="Pfam" id="PF14833"/>
    </source>
</evidence>
<feature type="domain" description="3-hydroxyisobutyrate dehydrogenase-like NAD-binding" evidence="11">
    <location>
        <begin position="183"/>
        <end position="309"/>
    </location>
</feature>
<dbReference type="PANTHER" id="PTHR22981:SF7">
    <property type="entry name" value="3-HYDROXYISOBUTYRATE DEHYDROGENASE, MITOCHONDRIAL"/>
    <property type="match status" value="1"/>
</dbReference>
<reference evidence="16 17" key="1">
    <citation type="submission" date="2019-07" db="EMBL/GenBank/DDBJ databases">
        <title>Genomes of Cafeteria roenbergensis.</title>
        <authorList>
            <person name="Fischer M.G."/>
            <person name="Hackl T."/>
            <person name="Roman M."/>
        </authorList>
    </citation>
    <scope>NUCLEOTIDE SEQUENCE [LARGE SCALE GENOMIC DNA]</scope>
    <source>
        <strain evidence="13 17">BVI</strain>
        <strain evidence="12 19">Cflag</strain>
        <strain evidence="15 16">E4-10P</strain>
        <strain evidence="14 18">RCC970-E3</strain>
    </source>
</reference>
<dbReference type="Pfam" id="PF03446">
    <property type="entry name" value="NAD_binding_2"/>
    <property type="match status" value="1"/>
</dbReference>
<evidence type="ECO:0000313" key="14">
    <source>
        <dbReference type="EMBL" id="KAA0158323.1"/>
    </source>
</evidence>
<dbReference type="SUPFAM" id="SSF48179">
    <property type="entry name" value="6-phosphogluconate dehydrogenase C-terminal domain-like"/>
    <property type="match status" value="1"/>
</dbReference>
<dbReference type="PROSITE" id="PS00895">
    <property type="entry name" value="3_HYDROXYISOBUT_DH"/>
    <property type="match status" value="1"/>
</dbReference>
<evidence type="ECO:0000256" key="6">
    <source>
        <dbReference type="ARBA" id="ARBA00023027"/>
    </source>
</evidence>
<dbReference type="InterPro" id="IPR011548">
    <property type="entry name" value="HIBADH"/>
</dbReference>
<dbReference type="Proteomes" id="UP000323011">
    <property type="component" value="Unassembled WGS sequence"/>
</dbReference>
<dbReference type="EMBL" id="VLTL01000151">
    <property type="protein sequence ID" value="KAA0158323.1"/>
    <property type="molecule type" value="Genomic_DNA"/>
</dbReference>
<keyword evidence="5 9" id="KW-0560">Oxidoreductase</keyword>
<protein>
    <recommendedName>
        <fullName evidence="3 9">3-hydroxyisobutyrate dehydrogenase</fullName>
        <shortName evidence="9">HIBADH</shortName>
        <ecNumber evidence="3 9">1.1.1.31</ecNumber>
    </recommendedName>
</protein>
<dbReference type="OrthoDB" id="435038at2759"/>
<evidence type="ECO:0000256" key="3">
    <source>
        <dbReference type="ARBA" id="ARBA00012991"/>
    </source>
</evidence>
<dbReference type="AlphaFoldDB" id="A0A5A8CYP5"/>
<dbReference type="Proteomes" id="UP000322899">
    <property type="component" value="Unassembled WGS sequence"/>
</dbReference>
<evidence type="ECO:0000313" key="15">
    <source>
        <dbReference type="EMBL" id="KAA0177298.1"/>
    </source>
</evidence>
<comment type="caution">
    <text evidence="14">The sequence shown here is derived from an EMBL/GenBank/DDBJ whole genome shotgun (WGS) entry which is preliminary data.</text>
</comment>